<evidence type="ECO:0000313" key="2">
    <source>
        <dbReference type="Proteomes" id="UP000015750"/>
    </source>
</evidence>
<dbReference type="AlphaFoldDB" id="A0ABC9TI75"/>
<reference evidence="1 2" key="1">
    <citation type="submission" date="2013-06" db="EMBL/GenBank/DDBJ databases">
        <authorList>
            <person name="Weinstock G."/>
            <person name="Sodergren E."/>
            <person name="Lobos E.A."/>
            <person name="Fulton L."/>
            <person name="Fulton R."/>
            <person name="Courtney L."/>
            <person name="Fronick C."/>
            <person name="O'Laughlin M."/>
            <person name="Godfrey J."/>
            <person name="Wilson R.M."/>
            <person name="Miner T."/>
            <person name="Farmer C."/>
            <person name="Delehaunty K."/>
            <person name="Cordes M."/>
            <person name="Minx P."/>
            <person name="Tomlinson C."/>
            <person name="Chen J."/>
            <person name="Wollam A."/>
            <person name="Pepin K.H."/>
            <person name="Bhonagiri V."/>
            <person name="Zhang X."/>
            <person name="Warren W."/>
            <person name="Mitreva M."/>
            <person name="Mardis E.R."/>
            <person name="Wilson R.K."/>
        </authorList>
    </citation>
    <scope>NUCLEOTIDE SEQUENCE [LARGE SCALE GENOMIC DNA]</scope>
    <source>
        <strain evidence="1 2">RP2S-4</strain>
    </source>
</reference>
<organism evidence="1 2">
    <name type="scientific">Enterococcus faecalis RP2S-4</name>
    <dbReference type="NCBI Taxonomy" id="1244145"/>
    <lineage>
        <taxon>Bacteria</taxon>
        <taxon>Bacillati</taxon>
        <taxon>Bacillota</taxon>
        <taxon>Bacilli</taxon>
        <taxon>Lactobacillales</taxon>
        <taxon>Enterococcaceae</taxon>
        <taxon>Enterococcus</taxon>
    </lineage>
</organism>
<proteinExistence type="predicted"/>
<dbReference type="RefSeq" id="WP_016627457.1">
    <property type="nucleotide sequence ID" value="NZ_KE351812.1"/>
</dbReference>
<sequence length="115" mass="14033">MCSFSVKLERKQAWYRAFLQRKFHVYGGWQSFDYYSELYLTLFDETSNSLIQFLLLEDSIFENEHAVLRLFDSFLDQLVRVYDLKFYEDFEKKVYFEEYSVGMSEVNCLRLFDSL</sequence>
<dbReference type="Proteomes" id="UP000015750">
    <property type="component" value="Unassembled WGS sequence"/>
</dbReference>
<evidence type="ECO:0000313" key="1">
    <source>
        <dbReference type="EMBL" id="EPI07504.1"/>
    </source>
</evidence>
<accession>A0ABC9TI75</accession>
<dbReference type="EMBL" id="ATIR01000061">
    <property type="protein sequence ID" value="EPI07504.1"/>
    <property type="molecule type" value="Genomic_DNA"/>
</dbReference>
<gene>
    <name evidence="1" type="ORF">D358_01958</name>
</gene>
<protein>
    <submittedName>
        <fullName evidence="1">Uncharacterized protein</fullName>
    </submittedName>
</protein>
<comment type="caution">
    <text evidence="1">The sequence shown here is derived from an EMBL/GenBank/DDBJ whole genome shotgun (WGS) entry which is preliminary data.</text>
</comment>
<name>A0ABC9TI75_ENTFL</name>